<accession>V5C760</accession>
<gene>
    <name evidence="1" type="ORF">MGMO_53c00270</name>
</gene>
<keyword evidence="2" id="KW-1185">Reference proteome</keyword>
<reference evidence="1 2" key="1">
    <citation type="journal article" date="2013" name="Genome Announc.">
        <title>Draft Genome Sequence of the Methanotrophic Gammaproteobacterium Methyloglobulus morosus DSM 22980 Strain KoM1.</title>
        <authorList>
            <person name="Poehlein A."/>
            <person name="Deutzmann J.S."/>
            <person name="Daniel R."/>
            <person name="Simeonova D.D."/>
        </authorList>
    </citation>
    <scope>NUCLEOTIDE SEQUENCE [LARGE SCALE GENOMIC DNA]</scope>
    <source>
        <strain evidence="1 2">KoM1</strain>
    </source>
</reference>
<sequence>MLVSESNSEKYRSSLLAQLDRLSYALSNNSLLGEILDATWQTHVLNEIKNADLKSAFESEKACMFFQFKEQPERVRLVDRRLEALNVIPAIQNDFRLKVKNVKQNRFFLSYRNYLFELMVLGAFAEAERLVDMEVPVAAGGSTVDGLVDLGERKAYVEVTFTSQKLFEVPKDDVICVSIQEMIEQVVYKVVKKVSCGKQLGLVDGKPSVIALGMNFNGADELSVKLACEQIFSDQRFAGLSALLASQRFDFSDVSVYHNPSAIIPLTQAELGVLRNLI</sequence>
<dbReference type="AlphaFoldDB" id="V5C760"/>
<comment type="caution">
    <text evidence="1">The sequence shown here is derived from an EMBL/GenBank/DDBJ whole genome shotgun (WGS) entry which is preliminary data.</text>
</comment>
<dbReference type="Proteomes" id="UP000017842">
    <property type="component" value="Unassembled WGS sequence"/>
</dbReference>
<evidence type="ECO:0000313" key="2">
    <source>
        <dbReference type="Proteomes" id="UP000017842"/>
    </source>
</evidence>
<name>V5C760_9GAMM</name>
<evidence type="ECO:0000313" key="1">
    <source>
        <dbReference type="EMBL" id="ESS72568.1"/>
    </source>
</evidence>
<dbReference type="RefSeq" id="WP_023494365.1">
    <property type="nucleotide sequence ID" value="NZ_AYLO01000051.1"/>
</dbReference>
<proteinExistence type="predicted"/>
<protein>
    <submittedName>
        <fullName evidence="1">Uncharacterized protein</fullName>
    </submittedName>
</protein>
<dbReference type="STRING" id="1116472.MGMO_53c00270"/>
<organism evidence="1 2">
    <name type="scientific">Methyloglobulus morosus KoM1</name>
    <dbReference type="NCBI Taxonomy" id="1116472"/>
    <lineage>
        <taxon>Bacteria</taxon>
        <taxon>Pseudomonadati</taxon>
        <taxon>Pseudomonadota</taxon>
        <taxon>Gammaproteobacteria</taxon>
        <taxon>Methylococcales</taxon>
        <taxon>Methylococcaceae</taxon>
        <taxon>Methyloglobulus</taxon>
    </lineage>
</organism>
<dbReference type="EMBL" id="AYLO01000051">
    <property type="protein sequence ID" value="ESS72568.1"/>
    <property type="molecule type" value="Genomic_DNA"/>
</dbReference>